<name>A0A8J2ZZX9_9BACL</name>
<comment type="caution">
    <text evidence="2">The sequence shown here is derived from an EMBL/GenBank/DDBJ whole genome shotgun (WGS) entry which is preliminary data.</text>
</comment>
<dbReference type="EMBL" id="BMFV01000067">
    <property type="protein sequence ID" value="GGH89086.1"/>
    <property type="molecule type" value="Genomic_DNA"/>
</dbReference>
<sequence length="66" mass="8224">MFNRKWRFNQYNWPPWVRRLRDGLEIIILPLAIFQMIRTIFFPTTFDVLVFVGLGFLYVLFLKRWL</sequence>
<keyword evidence="1" id="KW-0472">Membrane</keyword>
<dbReference type="Proteomes" id="UP000656813">
    <property type="component" value="Unassembled WGS sequence"/>
</dbReference>
<gene>
    <name evidence="2" type="primary">yszA</name>
    <name evidence="2" type="ORF">GCM10007096_42880</name>
</gene>
<evidence type="ECO:0000313" key="3">
    <source>
        <dbReference type="Proteomes" id="UP000656813"/>
    </source>
</evidence>
<keyword evidence="3" id="KW-1185">Reference proteome</keyword>
<keyword evidence="1" id="KW-0812">Transmembrane</keyword>
<reference evidence="2" key="1">
    <citation type="journal article" date="2014" name="Int. J. Syst. Evol. Microbiol.">
        <title>Complete genome sequence of Corynebacterium casei LMG S-19264T (=DSM 44701T), isolated from a smear-ripened cheese.</title>
        <authorList>
            <consortium name="US DOE Joint Genome Institute (JGI-PGF)"/>
            <person name="Walter F."/>
            <person name="Albersmeier A."/>
            <person name="Kalinowski J."/>
            <person name="Ruckert C."/>
        </authorList>
    </citation>
    <scope>NUCLEOTIDE SEQUENCE</scope>
    <source>
        <strain evidence="2">CGMCC 1.12777</strain>
    </source>
</reference>
<evidence type="ECO:0000256" key="1">
    <source>
        <dbReference type="SAM" id="Phobius"/>
    </source>
</evidence>
<feature type="transmembrane region" description="Helical" evidence="1">
    <location>
        <begin position="43"/>
        <end position="62"/>
    </location>
</feature>
<keyword evidence="1" id="KW-1133">Transmembrane helix</keyword>
<protein>
    <submittedName>
        <fullName evidence="2">Putative membrane protein YszA</fullName>
    </submittedName>
</protein>
<evidence type="ECO:0000313" key="2">
    <source>
        <dbReference type="EMBL" id="GGH89086.1"/>
    </source>
</evidence>
<proteinExistence type="predicted"/>
<reference evidence="2" key="2">
    <citation type="submission" date="2020-09" db="EMBL/GenBank/DDBJ databases">
        <authorList>
            <person name="Sun Q."/>
            <person name="Zhou Y."/>
        </authorList>
    </citation>
    <scope>NUCLEOTIDE SEQUENCE</scope>
    <source>
        <strain evidence="2">CGMCC 1.12777</strain>
    </source>
</reference>
<dbReference type="AlphaFoldDB" id="A0A8J2ZZX9"/>
<accession>A0A8J2ZZX9</accession>
<organism evidence="2 3">
    <name type="scientific">Pullulanibacillus pueri</name>
    <dbReference type="NCBI Taxonomy" id="1437324"/>
    <lineage>
        <taxon>Bacteria</taxon>
        <taxon>Bacillati</taxon>
        <taxon>Bacillota</taxon>
        <taxon>Bacilli</taxon>
        <taxon>Bacillales</taxon>
        <taxon>Sporolactobacillaceae</taxon>
        <taxon>Pullulanibacillus</taxon>
    </lineage>
</organism>
<dbReference type="RefSeq" id="WP_188499441.1">
    <property type="nucleotide sequence ID" value="NZ_BMFV01000067.1"/>
</dbReference>